<dbReference type="PROSITE" id="PS51677">
    <property type="entry name" value="NODB"/>
    <property type="match status" value="1"/>
</dbReference>
<evidence type="ECO:0000256" key="1">
    <source>
        <dbReference type="ARBA" id="ARBA00022729"/>
    </source>
</evidence>
<keyword evidence="1" id="KW-0732">Signal</keyword>
<sequence length="248" mass="28310">MLNVISEKIINASIKRLNKILYRKNHLLSPDKAIISFTFDDVPKTAVKKGAKILNNYGIKGTFYLSLELLGGYSDVGLPIADRHDIENLISNGHEIGDHTYSHLRAFEVSDEEYEKSILMNREKMDALFAGYEFRSFAYPYGSVTPNKKRIVRKYYNIARGIEGGLNKSYMDTLLLKSYHLAGNKDRLGFYSGLIDNAIEQNSWLIFFTHEVQTNPTEFGCDLILFESLINYCISKDLIIKTISDLIE</sequence>
<reference evidence="3" key="1">
    <citation type="journal article" date="2020" name="mSystems">
        <title>Genome- and Community-Level Interaction Insights into Carbon Utilization and Element Cycling Functions of Hydrothermarchaeota in Hydrothermal Sediment.</title>
        <authorList>
            <person name="Zhou Z."/>
            <person name="Liu Y."/>
            <person name="Xu W."/>
            <person name="Pan J."/>
            <person name="Luo Z.H."/>
            <person name="Li M."/>
        </authorList>
    </citation>
    <scope>NUCLEOTIDE SEQUENCE [LARGE SCALE GENOMIC DNA]</scope>
    <source>
        <strain evidence="3">SpSt-479</strain>
    </source>
</reference>
<proteinExistence type="predicted"/>
<gene>
    <name evidence="3" type="ORF">ENS31_02990</name>
</gene>
<feature type="domain" description="NodB homology" evidence="2">
    <location>
        <begin position="33"/>
        <end position="248"/>
    </location>
</feature>
<dbReference type="EMBL" id="DSUJ01000008">
    <property type="protein sequence ID" value="HFI90480.1"/>
    <property type="molecule type" value="Genomic_DNA"/>
</dbReference>
<protein>
    <recommendedName>
        <fullName evidence="2">NodB homology domain-containing protein</fullName>
    </recommendedName>
</protein>
<dbReference type="PANTHER" id="PTHR34216:SF11">
    <property type="entry name" value="CHITOOLIGOSACCHARIDE DEACETYLASE"/>
    <property type="match status" value="1"/>
</dbReference>
<dbReference type="PANTHER" id="PTHR34216">
    <property type="match status" value="1"/>
</dbReference>
<dbReference type="Pfam" id="PF01522">
    <property type="entry name" value="Polysacc_deac_1"/>
    <property type="match status" value="1"/>
</dbReference>
<dbReference type="AlphaFoldDB" id="A0A7V2ZIE6"/>
<dbReference type="GO" id="GO:0005975">
    <property type="term" value="P:carbohydrate metabolic process"/>
    <property type="evidence" value="ECO:0007669"/>
    <property type="project" value="InterPro"/>
</dbReference>
<dbReference type="CDD" id="cd10967">
    <property type="entry name" value="CE4_GLA_like_6s"/>
    <property type="match status" value="1"/>
</dbReference>
<accession>A0A7V2ZIE6</accession>
<dbReference type="InterPro" id="IPR011330">
    <property type="entry name" value="Glyco_hydro/deAcase_b/a-brl"/>
</dbReference>
<organism evidence="3">
    <name type="scientific">Ignavibacterium album</name>
    <dbReference type="NCBI Taxonomy" id="591197"/>
    <lineage>
        <taxon>Bacteria</taxon>
        <taxon>Pseudomonadati</taxon>
        <taxon>Ignavibacteriota</taxon>
        <taxon>Ignavibacteria</taxon>
        <taxon>Ignavibacteriales</taxon>
        <taxon>Ignavibacteriaceae</taxon>
        <taxon>Ignavibacterium</taxon>
    </lineage>
</organism>
<dbReference type="GO" id="GO:0016810">
    <property type="term" value="F:hydrolase activity, acting on carbon-nitrogen (but not peptide) bonds"/>
    <property type="evidence" value="ECO:0007669"/>
    <property type="project" value="InterPro"/>
</dbReference>
<dbReference type="Gene3D" id="3.20.20.370">
    <property type="entry name" value="Glycoside hydrolase/deacetylase"/>
    <property type="match status" value="1"/>
</dbReference>
<dbReference type="InterPro" id="IPR002509">
    <property type="entry name" value="NODB_dom"/>
</dbReference>
<dbReference type="SUPFAM" id="SSF88713">
    <property type="entry name" value="Glycoside hydrolase/deacetylase"/>
    <property type="match status" value="1"/>
</dbReference>
<dbReference type="InterPro" id="IPR051398">
    <property type="entry name" value="Polysacch_Deacetylase"/>
</dbReference>
<evidence type="ECO:0000313" key="3">
    <source>
        <dbReference type="EMBL" id="HFI90480.1"/>
    </source>
</evidence>
<evidence type="ECO:0000259" key="2">
    <source>
        <dbReference type="PROSITE" id="PS51677"/>
    </source>
</evidence>
<comment type="caution">
    <text evidence="3">The sequence shown here is derived from an EMBL/GenBank/DDBJ whole genome shotgun (WGS) entry which is preliminary data.</text>
</comment>
<name>A0A7V2ZIE6_9BACT</name>